<reference evidence="2" key="1">
    <citation type="journal article" date="2024" name="Proc. Natl. Acad. Sci. U.S.A.">
        <title>Extraordinary preservation of gene collinearity over three hundred million years revealed in homosporous lycophytes.</title>
        <authorList>
            <person name="Li C."/>
            <person name="Wickell D."/>
            <person name="Kuo L.Y."/>
            <person name="Chen X."/>
            <person name="Nie B."/>
            <person name="Liao X."/>
            <person name="Peng D."/>
            <person name="Ji J."/>
            <person name="Jenkins J."/>
            <person name="Williams M."/>
            <person name="Shu S."/>
            <person name="Plott C."/>
            <person name="Barry K."/>
            <person name="Rajasekar S."/>
            <person name="Grimwood J."/>
            <person name="Han X."/>
            <person name="Sun S."/>
            <person name="Hou Z."/>
            <person name="He W."/>
            <person name="Dai G."/>
            <person name="Sun C."/>
            <person name="Schmutz J."/>
            <person name="Leebens-Mack J.H."/>
            <person name="Li F.W."/>
            <person name="Wang L."/>
        </authorList>
    </citation>
    <scope>NUCLEOTIDE SEQUENCE [LARGE SCALE GENOMIC DNA]</scope>
    <source>
        <strain evidence="2">cv. PW_Plant_1</strain>
    </source>
</reference>
<evidence type="ECO:0000313" key="2">
    <source>
        <dbReference type="Proteomes" id="UP001162992"/>
    </source>
</evidence>
<gene>
    <name evidence="1" type="ORF">O6H91_15G039400</name>
</gene>
<dbReference type="EMBL" id="CM055106">
    <property type="protein sequence ID" value="KAJ7529233.1"/>
    <property type="molecule type" value="Genomic_DNA"/>
</dbReference>
<evidence type="ECO:0000313" key="1">
    <source>
        <dbReference type="EMBL" id="KAJ7529233.1"/>
    </source>
</evidence>
<organism evidence="1 2">
    <name type="scientific">Diphasiastrum complanatum</name>
    <name type="common">Issler's clubmoss</name>
    <name type="synonym">Lycopodium complanatum</name>
    <dbReference type="NCBI Taxonomy" id="34168"/>
    <lineage>
        <taxon>Eukaryota</taxon>
        <taxon>Viridiplantae</taxon>
        <taxon>Streptophyta</taxon>
        <taxon>Embryophyta</taxon>
        <taxon>Tracheophyta</taxon>
        <taxon>Lycopodiopsida</taxon>
        <taxon>Lycopodiales</taxon>
        <taxon>Lycopodiaceae</taxon>
        <taxon>Lycopodioideae</taxon>
        <taxon>Diphasiastrum</taxon>
    </lineage>
</organism>
<accession>A0ACC2BHJ2</accession>
<comment type="caution">
    <text evidence="1">The sequence shown here is derived from an EMBL/GenBank/DDBJ whole genome shotgun (WGS) entry which is preliminary data.</text>
</comment>
<dbReference type="Proteomes" id="UP001162992">
    <property type="component" value="Chromosome 15"/>
</dbReference>
<sequence>MQAGRKLLIAYAAGFLADIRSCMVKDIQIEQRETAPELGYPQFHVQISNNCMAGCTAHKIHVSCGDFHSYTGLNPATFRKLAYDNCLVLNGGPLETGKTVSFHYSSTFRYKLAAKLAVYFC</sequence>
<proteinExistence type="predicted"/>
<protein>
    <submittedName>
        <fullName evidence="1">Uncharacterized protein</fullName>
    </submittedName>
</protein>
<name>A0ACC2BHJ2_DIPCM</name>
<keyword evidence="2" id="KW-1185">Reference proteome</keyword>